<keyword evidence="1" id="KW-0929">Antimicrobial</keyword>
<gene>
    <name evidence="5" type="ORF">ACJ8NA_07120</name>
</gene>
<keyword evidence="2" id="KW-0044">Antibiotic</keyword>
<keyword evidence="3" id="KW-0078">Bacteriocin</keyword>
<reference evidence="5 6" key="1">
    <citation type="submission" date="2024-12" db="EMBL/GenBank/DDBJ databases">
        <title>Pseudomonas species isolated from Lotus nodules promote plant growth.</title>
        <authorList>
            <person name="Yu Y.-H."/>
            <person name="Kurtenbach J."/>
            <person name="Crosbie D."/>
            <person name="Brachmann A."/>
            <person name="Marin M."/>
        </authorList>
    </citation>
    <scope>NUCLEOTIDE SEQUENCE [LARGE SCALE GENOMIC DNA]</scope>
    <source>
        <strain evidence="5 6">PLb11B</strain>
    </source>
</reference>
<protein>
    <submittedName>
        <fullName evidence="5">S-type pyocin domain-containing protein</fullName>
    </submittedName>
</protein>
<name>A0ABW8VZP7_9PSED</name>
<dbReference type="InterPro" id="IPR036302">
    <property type="entry name" value="Pyosin/cloacin_T_dom_sf"/>
</dbReference>
<evidence type="ECO:0000256" key="1">
    <source>
        <dbReference type="ARBA" id="ARBA00022529"/>
    </source>
</evidence>
<feature type="domain" description="Pyosin/cloacin translocation" evidence="4">
    <location>
        <begin position="305"/>
        <end position="435"/>
    </location>
</feature>
<dbReference type="Pfam" id="PF06958">
    <property type="entry name" value="Pyocin_S"/>
    <property type="match status" value="1"/>
</dbReference>
<evidence type="ECO:0000256" key="3">
    <source>
        <dbReference type="ARBA" id="ARBA00023048"/>
    </source>
</evidence>
<dbReference type="InterPro" id="IPR016128">
    <property type="entry name" value="Pyosin/cloacin_T_dom"/>
</dbReference>
<dbReference type="SUPFAM" id="SSF69369">
    <property type="entry name" value="Cloacin translocation domain"/>
    <property type="match status" value="1"/>
</dbReference>
<accession>A0ABW8VZP7</accession>
<evidence type="ECO:0000259" key="4">
    <source>
        <dbReference type="Pfam" id="PF06958"/>
    </source>
</evidence>
<proteinExistence type="predicted"/>
<dbReference type="RefSeq" id="WP_407801464.1">
    <property type="nucleotide sequence ID" value="NZ_JBJNUX010000013.1"/>
</dbReference>
<evidence type="ECO:0000313" key="6">
    <source>
        <dbReference type="Proteomes" id="UP001628646"/>
    </source>
</evidence>
<keyword evidence="6" id="KW-1185">Reference proteome</keyword>
<sequence>MQKAVNHNSPLITSGSLPVKVAEASVFPSSFDSILFWDKAVPAVTTPYSIESVKNTRNEYQQLVEMLLSVYDQIKDVFSGGAPNIRGYLEKCIAAAIESQELNALEAALKKKVVIVELLQRVEMHGSWGDAILHIGVDALSLGRETIAENFAGDVESEKDDDEVRLSFYEEFLLSLTVAYVKRILIEAVRILEDASATADAEIHRALARDEVAYTYRLHIGNDIEAGTVAGAIAIHFAEGWPFEAVIHKGIKLLAGLGEALISPATAVGIGALLYSPALANGERFPQTVLTLPGSTFLPKLPPNLSEIAAAEGTIDLPYRIVGDLNQYSLVATPVGGSVSAKVPVRALVFDPTTSSYSFTSNDTPPNILSFPIIHLGSNSTTSPARPAQVPTYTGVTLSPLLVQPETFPAFELPDFRDCIYCFPIESGLPPIYVVFNSPYEGATTRGKYSGRLFNPAKAGGPILDLDWTSATVTQAGIDLVKLHTGRFMPSDANAIMIERLEKILLGKLVVTEVDKRFYTHEIRELERFRALGVVDGVEPNDEGVIWNNTHAATLEDYKVKDAFELLYTPDAIEAHRKQSEREYKELGGVK</sequence>
<evidence type="ECO:0000313" key="5">
    <source>
        <dbReference type="EMBL" id="MFL8998427.1"/>
    </source>
</evidence>
<dbReference type="EMBL" id="JBJNUY010000002">
    <property type="protein sequence ID" value="MFL8998427.1"/>
    <property type="molecule type" value="Genomic_DNA"/>
</dbReference>
<dbReference type="Proteomes" id="UP001628646">
    <property type="component" value="Unassembled WGS sequence"/>
</dbReference>
<comment type="caution">
    <text evidence="5">The sequence shown here is derived from an EMBL/GenBank/DDBJ whole genome shotgun (WGS) entry which is preliminary data.</text>
</comment>
<organism evidence="5 6">
    <name type="scientific">Pseudomonas azerbaijanorientalis</name>
    <dbReference type="NCBI Taxonomy" id="2842350"/>
    <lineage>
        <taxon>Bacteria</taxon>
        <taxon>Pseudomonadati</taxon>
        <taxon>Pseudomonadota</taxon>
        <taxon>Gammaproteobacteria</taxon>
        <taxon>Pseudomonadales</taxon>
        <taxon>Pseudomonadaceae</taxon>
        <taxon>Pseudomonas</taxon>
    </lineage>
</organism>
<evidence type="ECO:0000256" key="2">
    <source>
        <dbReference type="ARBA" id="ARBA00023022"/>
    </source>
</evidence>